<accession>C9ZRC3</accession>
<organism evidence="2 3">
    <name type="scientific">Trypanosoma brucei gambiense (strain MHOM/CI/86/DAL972)</name>
    <dbReference type="NCBI Taxonomy" id="679716"/>
    <lineage>
        <taxon>Eukaryota</taxon>
        <taxon>Discoba</taxon>
        <taxon>Euglenozoa</taxon>
        <taxon>Kinetoplastea</taxon>
        <taxon>Metakinetoplastina</taxon>
        <taxon>Trypanosomatida</taxon>
        <taxon>Trypanosomatidae</taxon>
        <taxon>Trypanosoma</taxon>
    </lineage>
</organism>
<gene>
    <name evidence="2" type="ORF">TbgDal_VI4310</name>
</gene>
<dbReference type="KEGG" id="tbg:TbgDal_VI4310"/>
<reference evidence="3" key="1">
    <citation type="journal article" date="2010" name="PLoS Negl. Trop. Dis.">
        <title>The genome sequence of Trypanosoma brucei gambiense, causative agent of chronic human african trypanosomiasis.</title>
        <authorList>
            <person name="Jackson A.P."/>
            <person name="Sanders M."/>
            <person name="Berry A."/>
            <person name="McQuillan J."/>
            <person name="Aslett M.A."/>
            <person name="Quail M.A."/>
            <person name="Chukualim B."/>
            <person name="Capewell P."/>
            <person name="MacLeod A."/>
            <person name="Melville S.E."/>
            <person name="Gibson W."/>
            <person name="Barry J.D."/>
            <person name="Berriman M."/>
            <person name="Hertz-Fowler C."/>
        </authorList>
    </citation>
    <scope>NUCLEOTIDE SEQUENCE [LARGE SCALE GENOMIC DNA]</scope>
    <source>
        <strain evidence="3">MHOM/CI/86/DAL972</strain>
    </source>
</reference>
<evidence type="ECO:0000256" key="1">
    <source>
        <dbReference type="SAM" id="MobiDB-lite"/>
    </source>
</evidence>
<evidence type="ECO:0000313" key="3">
    <source>
        <dbReference type="Proteomes" id="UP000002316"/>
    </source>
</evidence>
<dbReference type="Proteomes" id="UP000002316">
    <property type="component" value="Chromosome 6"/>
</dbReference>
<name>C9ZRC3_TRYB9</name>
<proteinExistence type="predicted"/>
<feature type="compositionally biased region" description="Basic and acidic residues" evidence="1">
    <location>
        <begin position="47"/>
        <end position="72"/>
    </location>
</feature>
<sequence>MRHSRQCVGEVKNRKGTSEGRTQVKPAKKKNDDCQWTPSNRLPTRAPVRDIREPGEVNETETTRVHGDMHNVKESRPNRSCLLFIFFFSYLLSPARLCSGV</sequence>
<feature type="region of interest" description="Disordered" evidence="1">
    <location>
        <begin position="1"/>
        <end position="72"/>
    </location>
</feature>
<evidence type="ECO:0000313" key="2">
    <source>
        <dbReference type="EMBL" id="CBH11953.1"/>
    </source>
</evidence>
<protein>
    <submittedName>
        <fullName evidence="2">Uncharacterized protein</fullName>
    </submittedName>
</protein>
<dbReference type="GeneID" id="23862096"/>
<dbReference type="AlphaFoldDB" id="C9ZRC3"/>
<dbReference type="EMBL" id="FN554969">
    <property type="protein sequence ID" value="CBH11953.1"/>
    <property type="molecule type" value="Genomic_DNA"/>
</dbReference>
<dbReference type="RefSeq" id="XP_011774238.1">
    <property type="nucleotide sequence ID" value="XM_011775936.1"/>
</dbReference>